<evidence type="ECO:0000313" key="4">
    <source>
        <dbReference type="Proteomes" id="UP001362899"/>
    </source>
</evidence>
<dbReference type="GO" id="GO:0030515">
    <property type="term" value="F:snoRNA binding"/>
    <property type="evidence" value="ECO:0007669"/>
    <property type="project" value="TreeGrafter"/>
</dbReference>
<dbReference type="GO" id="GO:0005730">
    <property type="term" value="C:nucleolus"/>
    <property type="evidence" value="ECO:0007669"/>
    <property type="project" value="TreeGrafter"/>
</dbReference>
<dbReference type="Gene3D" id="1.25.40.480">
    <property type="match status" value="1"/>
</dbReference>
<dbReference type="Pfam" id="PF05291">
    <property type="entry name" value="Bystin"/>
    <property type="match status" value="1"/>
</dbReference>
<dbReference type="EMBL" id="BTGC01000008">
    <property type="protein sequence ID" value="GMM52184.1"/>
    <property type="molecule type" value="Genomic_DNA"/>
</dbReference>
<evidence type="ECO:0000256" key="2">
    <source>
        <dbReference type="SAM" id="MobiDB-lite"/>
    </source>
</evidence>
<dbReference type="PANTHER" id="PTHR12821:SF0">
    <property type="entry name" value="BYSTIN"/>
    <property type="match status" value="1"/>
</dbReference>
<reference evidence="3 4" key="1">
    <citation type="journal article" date="2023" name="Elife">
        <title>Identification of key yeast species and microbe-microbe interactions impacting larval growth of Drosophila in the wild.</title>
        <authorList>
            <person name="Mure A."/>
            <person name="Sugiura Y."/>
            <person name="Maeda R."/>
            <person name="Honda K."/>
            <person name="Sakurai N."/>
            <person name="Takahashi Y."/>
            <person name="Watada M."/>
            <person name="Katoh T."/>
            <person name="Gotoh A."/>
            <person name="Gotoh Y."/>
            <person name="Taniguchi I."/>
            <person name="Nakamura K."/>
            <person name="Hayashi T."/>
            <person name="Katayama T."/>
            <person name="Uemura T."/>
            <person name="Hattori Y."/>
        </authorList>
    </citation>
    <scope>NUCLEOTIDE SEQUENCE [LARGE SCALE GENOMIC DNA]</scope>
    <source>
        <strain evidence="3 4">SB-73</strain>
    </source>
</reference>
<organism evidence="3 4">
    <name type="scientific">Starmerella bacillaris</name>
    <name type="common">Yeast</name>
    <name type="synonym">Candida zemplinina</name>
    <dbReference type="NCBI Taxonomy" id="1247836"/>
    <lineage>
        <taxon>Eukaryota</taxon>
        <taxon>Fungi</taxon>
        <taxon>Dikarya</taxon>
        <taxon>Ascomycota</taxon>
        <taxon>Saccharomycotina</taxon>
        <taxon>Dipodascomycetes</taxon>
        <taxon>Dipodascales</taxon>
        <taxon>Trichomonascaceae</taxon>
        <taxon>Starmerella</taxon>
    </lineage>
</organism>
<sequence>MPKSRQSKPLRHDPLYKSIEEGSGHLRAENKSRNKRQTKQNADAESEYLDSASTRKILEIARQQQIEIEEEDNLELQNSKTVGGNIIIEQDAESFDGFSDEEAQWNSDAEKDLEEFEEQDWNYSEEDANPEDLEIFGRYVAEQRGASSNEWADKIMSKLHQLETTGRVDMTGGIGEDDFQDEGEEEGVMLPPKVIAVYTQVGELLSRYRSGKLPRAFKIIPTLKNWRDVLYVTNPPEWSNQAIYEATKLFITSMPTHQTPRFIEEVLLPRFREQVETEKSVNYHVYRAMKKALFKPQAFFKGLLFPLLKDMHCTSKEAIILSSVLSKTSIPLLHSAAALLYVAEFPYNPANTIIVKTLLDKKYALPYKVVDAVVFHFVDFRNYQNPLPLVWHQSLLCFAQRYKNDITTDQRDALMAVARIHTHHAVTPEIRRELLAGEPRMA</sequence>
<protein>
    <submittedName>
        <fullName evidence="3">SnoRNA-binding rRNA-processing protein</fullName>
    </submittedName>
</protein>
<keyword evidence="4" id="KW-1185">Reference proteome</keyword>
<accession>A0AAV5RKW0</accession>
<dbReference type="GO" id="GO:0005737">
    <property type="term" value="C:cytoplasm"/>
    <property type="evidence" value="ECO:0007669"/>
    <property type="project" value="TreeGrafter"/>
</dbReference>
<proteinExistence type="inferred from homology"/>
<dbReference type="AlphaFoldDB" id="A0AAV5RKW0"/>
<feature type="region of interest" description="Disordered" evidence="2">
    <location>
        <begin position="1"/>
        <end position="48"/>
    </location>
</feature>
<dbReference type="Proteomes" id="UP001362899">
    <property type="component" value="Unassembled WGS sequence"/>
</dbReference>
<dbReference type="GO" id="GO:0030688">
    <property type="term" value="C:preribosome, small subunit precursor"/>
    <property type="evidence" value="ECO:0007669"/>
    <property type="project" value="TreeGrafter"/>
</dbReference>
<feature type="compositionally biased region" description="Basic and acidic residues" evidence="2">
    <location>
        <begin position="10"/>
        <end position="32"/>
    </location>
</feature>
<evidence type="ECO:0000313" key="3">
    <source>
        <dbReference type="EMBL" id="GMM52184.1"/>
    </source>
</evidence>
<comment type="similarity">
    <text evidence="1">Belongs to the bystin family.</text>
</comment>
<name>A0AAV5RKW0_STABA</name>
<dbReference type="PANTHER" id="PTHR12821">
    <property type="entry name" value="BYSTIN"/>
    <property type="match status" value="1"/>
</dbReference>
<gene>
    <name evidence="3" type="ORF">DASB73_031470</name>
</gene>
<dbReference type="InterPro" id="IPR007955">
    <property type="entry name" value="Bystin"/>
</dbReference>
<dbReference type="GO" id="GO:0006364">
    <property type="term" value="P:rRNA processing"/>
    <property type="evidence" value="ECO:0007669"/>
    <property type="project" value="TreeGrafter"/>
</dbReference>
<evidence type="ECO:0000256" key="1">
    <source>
        <dbReference type="ARBA" id="ARBA00007114"/>
    </source>
</evidence>
<comment type="caution">
    <text evidence="3">The sequence shown here is derived from an EMBL/GenBank/DDBJ whole genome shotgun (WGS) entry which is preliminary data.</text>
</comment>